<feature type="compositionally biased region" description="Basic residues" evidence="1">
    <location>
        <begin position="9"/>
        <end position="26"/>
    </location>
</feature>
<organism evidence="2 3">
    <name type="scientific">Lingula anatina</name>
    <name type="common">Brachiopod</name>
    <name type="synonym">Lingula unguis</name>
    <dbReference type="NCBI Taxonomy" id="7574"/>
    <lineage>
        <taxon>Eukaryota</taxon>
        <taxon>Metazoa</taxon>
        <taxon>Spiralia</taxon>
        <taxon>Lophotrochozoa</taxon>
        <taxon>Brachiopoda</taxon>
        <taxon>Linguliformea</taxon>
        <taxon>Lingulata</taxon>
        <taxon>Lingulida</taxon>
        <taxon>Linguloidea</taxon>
        <taxon>Lingulidae</taxon>
        <taxon>Lingula</taxon>
    </lineage>
</organism>
<dbReference type="PANTHER" id="PTHR14554">
    <property type="entry name" value="GENE, 49416-RELATED"/>
    <property type="match status" value="1"/>
</dbReference>
<accession>A0A1S3IN49</accession>
<dbReference type="OrthoDB" id="6147870at2759"/>
<sequence length="141" mass="16303">MGVHGMISNRKRRHNKQKKAYRRQRIKTAAQKEKSKIFSEIPDPELITIHHLRKRKTSSRANIELSGKKKRKLLKQLRHMQKDQTALNDLVEEVSTNGALKDIEMKSPDPQSEGTQKKDKKSRSKKSSTEVNDTAEKMDTV</sequence>
<keyword evidence="2" id="KW-1185">Reference proteome</keyword>
<name>A0A1S3IN49_LINAN</name>
<dbReference type="InterPro" id="IPR037691">
    <property type="entry name" value="C11orf98"/>
</dbReference>
<protein>
    <submittedName>
        <fullName evidence="3">Uncharacterized protein C11orf98</fullName>
    </submittedName>
</protein>
<dbReference type="OMA" id="ATSKWIR"/>
<dbReference type="KEGG" id="lak:106165848"/>
<dbReference type="PANTHER" id="PTHR14554:SF1">
    <property type="entry name" value="CHROMOSOME 11 OPEN READING FRAME 98"/>
    <property type="match status" value="1"/>
</dbReference>
<evidence type="ECO:0000313" key="3">
    <source>
        <dbReference type="RefSeq" id="XP_013399665.1"/>
    </source>
</evidence>
<gene>
    <name evidence="3" type="primary">LOC106165848</name>
</gene>
<evidence type="ECO:0000256" key="1">
    <source>
        <dbReference type="SAM" id="MobiDB-lite"/>
    </source>
</evidence>
<dbReference type="Pfam" id="PF17719">
    <property type="entry name" value="DUF5564"/>
    <property type="match status" value="1"/>
</dbReference>
<dbReference type="Proteomes" id="UP000085678">
    <property type="component" value="Unplaced"/>
</dbReference>
<dbReference type="InParanoid" id="A0A1S3IN49"/>
<dbReference type="GeneID" id="106165848"/>
<feature type="region of interest" description="Disordered" evidence="1">
    <location>
        <begin position="1"/>
        <end position="37"/>
    </location>
</feature>
<feature type="region of interest" description="Disordered" evidence="1">
    <location>
        <begin position="97"/>
        <end position="141"/>
    </location>
</feature>
<reference evidence="3" key="1">
    <citation type="submission" date="2025-08" db="UniProtKB">
        <authorList>
            <consortium name="RefSeq"/>
        </authorList>
    </citation>
    <scope>IDENTIFICATION</scope>
    <source>
        <tissue evidence="3">Gonads</tissue>
    </source>
</reference>
<dbReference type="RefSeq" id="XP_013399665.1">
    <property type="nucleotide sequence ID" value="XM_013544211.1"/>
</dbReference>
<dbReference type="AlphaFoldDB" id="A0A1S3IN49"/>
<evidence type="ECO:0000313" key="2">
    <source>
        <dbReference type="Proteomes" id="UP000085678"/>
    </source>
</evidence>
<proteinExistence type="predicted"/>